<dbReference type="Proteomes" id="UP000679848">
    <property type="component" value="Chromosome"/>
</dbReference>
<name>A0A810Q4M0_9FIRM</name>
<proteinExistence type="predicted"/>
<dbReference type="SUPFAM" id="SSF109604">
    <property type="entry name" value="HD-domain/PDEase-like"/>
    <property type="match status" value="1"/>
</dbReference>
<dbReference type="InterPro" id="IPR006674">
    <property type="entry name" value="HD_domain"/>
</dbReference>
<protein>
    <recommendedName>
        <fullName evidence="1">HD domain-containing protein</fullName>
    </recommendedName>
</protein>
<evidence type="ECO:0000313" key="3">
    <source>
        <dbReference type="Proteomes" id="UP000679848"/>
    </source>
</evidence>
<keyword evidence="3" id="KW-1185">Reference proteome</keyword>
<feature type="domain" description="HD" evidence="1">
    <location>
        <begin position="61"/>
        <end position="192"/>
    </location>
</feature>
<dbReference type="Pfam" id="PF01966">
    <property type="entry name" value="HD"/>
    <property type="match status" value="1"/>
</dbReference>
<dbReference type="AlphaFoldDB" id="A0A810Q4M0"/>
<dbReference type="EMBL" id="AP023420">
    <property type="protein sequence ID" value="BCK83010.1"/>
    <property type="molecule type" value="Genomic_DNA"/>
</dbReference>
<organism evidence="2 3">
    <name type="scientific">Pusillibacter faecalis</name>
    <dbReference type="NCBI Taxonomy" id="2714358"/>
    <lineage>
        <taxon>Bacteria</taxon>
        <taxon>Bacillati</taxon>
        <taxon>Bacillota</taxon>
        <taxon>Clostridia</taxon>
        <taxon>Eubacteriales</taxon>
        <taxon>Oscillospiraceae</taxon>
        <taxon>Pusillibacter</taxon>
    </lineage>
</organism>
<gene>
    <name evidence="2" type="ORF">MM59RIKEN_03290</name>
</gene>
<reference evidence="2" key="1">
    <citation type="submission" date="2020-09" db="EMBL/GenBank/DDBJ databases">
        <title>New species isolated from human feces.</title>
        <authorList>
            <person name="Kitahara M."/>
            <person name="Shigeno Y."/>
            <person name="Shime M."/>
            <person name="Matsumoto Y."/>
            <person name="Nakamura S."/>
            <person name="Motooka D."/>
            <person name="Fukuoka S."/>
            <person name="Nishikawa H."/>
            <person name="Benno Y."/>
        </authorList>
    </citation>
    <scope>NUCLEOTIDE SEQUENCE</scope>
    <source>
        <strain evidence="2">MM59</strain>
    </source>
</reference>
<sequence length="214" mass="24345">MSDFLERNGLQTVAQHFKDLFLASVHRDGAEELLERLENETDFFEAPAGAKHHGAFPGGLVIHSLNVYRRLREITIRDLTKEDAPGPATLSEQEEETVAILGLLHDVCKAGVYHAETKRRRNPETGVWEDYLGYTFRDPLPLGHGEKSLYQIARFIRLEDHEALAIRWHMGAYDTAARTDLRDLSAAMEATPWVWRLHEADMCAAHIDERGTDE</sequence>
<accession>A0A810Q4M0</accession>
<dbReference type="RefSeq" id="WP_213542557.1">
    <property type="nucleotide sequence ID" value="NZ_AP023420.1"/>
</dbReference>
<evidence type="ECO:0000259" key="1">
    <source>
        <dbReference type="Pfam" id="PF01966"/>
    </source>
</evidence>
<dbReference type="KEGG" id="pfaa:MM59RIKEN_03290"/>
<evidence type="ECO:0000313" key="2">
    <source>
        <dbReference type="EMBL" id="BCK83010.1"/>
    </source>
</evidence>